<dbReference type="InterPro" id="IPR003191">
    <property type="entry name" value="Guanylate-bd/ATL_C"/>
</dbReference>
<comment type="similarity">
    <text evidence="6">Belongs to the TRAFAC class dynamin-like GTPase superfamily. GB1/RHD3 GTPase family.</text>
</comment>
<keyword evidence="2" id="KW-0547">Nucleotide-binding</keyword>
<organism evidence="10 11">
    <name type="scientific">Galeopterus variegatus</name>
    <name type="common">Malayan flying lemur</name>
    <name type="synonym">Cynocephalus variegatus</name>
    <dbReference type="NCBI Taxonomy" id="482537"/>
    <lineage>
        <taxon>Eukaryota</taxon>
        <taxon>Metazoa</taxon>
        <taxon>Chordata</taxon>
        <taxon>Craniata</taxon>
        <taxon>Vertebrata</taxon>
        <taxon>Euteleostomi</taxon>
        <taxon>Mammalia</taxon>
        <taxon>Eutheria</taxon>
        <taxon>Euarchontoglires</taxon>
        <taxon>Dermoptera</taxon>
        <taxon>Cynocephalidae</taxon>
        <taxon>Galeopterus</taxon>
    </lineage>
</organism>
<evidence type="ECO:0000256" key="6">
    <source>
        <dbReference type="PROSITE-ProRule" id="PRU01052"/>
    </source>
</evidence>
<dbReference type="SUPFAM" id="SSF48340">
    <property type="entry name" value="Interferon-induced guanylate-binding protein 1 (GBP1), C-terminal domain"/>
    <property type="match status" value="2"/>
</dbReference>
<feature type="domain" description="GB1/RHD3-type G" evidence="9">
    <location>
        <begin position="710"/>
        <end position="829"/>
    </location>
</feature>
<reference evidence="11" key="1">
    <citation type="submission" date="2025-08" db="UniProtKB">
        <authorList>
            <consortium name="RefSeq"/>
        </authorList>
    </citation>
    <scope>IDENTIFICATION</scope>
</reference>
<dbReference type="Pfam" id="PF02263">
    <property type="entry name" value="GBP"/>
    <property type="match status" value="2"/>
</dbReference>
<dbReference type="Gene3D" id="1.20.1000.10">
    <property type="entry name" value="Guanylate-binding protein, C-terminal domain"/>
    <property type="match status" value="2"/>
</dbReference>
<dbReference type="Proteomes" id="UP000694923">
    <property type="component" value="Unplaced"/>
</dbReference>
<dbReference type="InterPro" id="IPR037684">
    <property type="entry name" value="GBP_C"/>
</dbReference>
<feature type="coiled-coil region" evidence="7">
    <location>
        <begin position="474"/>
        <end position="540"/>
    </location>
</feature>
<accession>A0ABM0SIL8</accession>
<name>A0ABM0SIL8_GALVR</name>
<dbReference type="PROSITE" id="PS51715">
    <property type="entry name" value="G_GB1_RHD3"/>
    <property type="match status" value="2"/>
</dbReference>
<feature type="compositionally biased region" description="Basic and acidic residues" evidence="8">
    <location>
        <begin position="613"/>
        <end position="631"/>
    </location>
</feature>
<keyword evidence="1" id="KW-0399">Innate immunity</keyword>
<sequence length="829" mass="95133">MAPICLVNNEEEKLTVNPEAIKILDKISQPVVVVAIAGLYRTGKSYLMNCLAGQKHGFPLGSTVRSTTKGIWMWCVPHPCKPNHTLILLDTEGLGKVEKGDPKNDSWIFALAVLLSSTFVYNSISTINHQALEQLHYVTELTELIRAKSSSTPGEVEDSFKFVSFFPDFVWTVRDFMLELVIDGHSLTEDEYLEDALKLIPGKNPKIQNSNVPRECIRHFFPNRKCFVFDRPTNDKRLLLHMENVSEDQLDSNFQRQLENFCSYIFTNAKTKTLREGIIVTGNRLGILVETYVDAINSGSVPCLENAVTTLAQRENAVAVQKAANHYSEQMAQHMRFPTDTLQELLDVHMACEREAISVFMECSFKDDRQEFQKKLMETIEKKKEDFSLQNEEASVKFCQAELKWLSEPLMESVSRGTFSVPGGHSLYLEAKKKVEHDYELVPGKGVKADEVLQNFLQSQAAIEKSILQSDKALTDGEKDLAAERAKKEAAEKEQELLRQKQKEQQQMMEARERSYQENLARLKEKMGKERENLLREQKRMLEHKLKVQKELLNEGFKMKSEELHTQIYLLTKEIEKTEKCEHSLGSWIFDEIDHLLVGKMQGPDLGGTAKQSKKEAAEKEQELLRQKQKEQQQMMETQERSFQENMAQLKEKMEQERENLLREQERMLEHKLKATVASEDMRAPICLVENKNMQLSVNQQALQILEKISQPVVVVAIVGLYRTGKSYLMNRLMRQNRGFPLGSTVRSETKGIWMWCAPHPCKPSHTLVLLDTEGLGDVEKSDPENDLWISVLIMLLSSTFIYNSMGTIDNHALEQLLYPFKDQTTMFH</sequence>
<evidence type="ECO:0000256" key="7">
    <source>
        <dbReference type="SAM" id="Coils"/>
    </source>
</evidence>
<feature type="region of interest" description="Disordered" evidence="8">
    <location>
        <begin position="604"/>
        <end position="637"/>
    </location>
</feature>
<dbReference type="CDD" id="cd16269">
    <property type="entry name" value="GBP_C"/>
    <property type="match status" value="1"/>
</dbReference>
<gene>
    <name evidence="11" type="primary">LOC103610288</name>
</gene>
<keyword evidence="5" id="KW-0342">GTP-binding</keyword>
<keyword evidence="7" id="KW-0175">Coiled coil</keyword>
<dbReference type="InterPro" id="IPR036543">
    <property type="entry name" value="Guanylate-bd_C_sf"/>
</dbReference>
<keyword evidence="4" id="KW-0391">Immunity</keyword>
<dbReference type="Pfam" id="PF02841">
    <property type="entry name" value="GBP_C"/>
    <property type="match status" value="2"/>
</dbReference>
<evidence type="ECO:0000313" key="10">
    <source>
        <dbReference type="Proteomes" id="UP000694923"/>
    </source>
</evidence>
<evidence type="ECO:0000259" key="9">
    <source>
        <dbReference type="PROSITE" id="PS51715"/>
    </source>
</evidence>
<dbReference type="InterPro" id="IPR027417">
    <property type="entry name" value="P-loop_NTPase"/>
</dbReference>
<dbReference type="CDD" id="cd01851">
    <property type="entry name" value="GBP"/>
    <property type="match status" value="1"/>
</dbReference>
<evidence type="ECO:0000256" key="5">
    <source>
        <dbReference type="ARBA" id="ARBA00023134"/>
    </source>
</evidence>
<proteinExistence type="inferred from homology"/>
<keyword evidence="10" id="KW-1185">Reference proteome</keyword>
<evidence type="ECO:0000256" key="8">
    <source>
        <dbReference type="SAM" id="MobiDB-lite"/>
    </source>
</evidence>
<dbReference type="GeneID" id="103610288"/>
<evidence type="ECO:0000256" key="4">
    <source>
        <dbReference type="ARBA" id="ARBA00022859"/>
    </source>
</evidence>
<dbReference type="InterPro" id="IPR015894">
    <property type="entry name" value="Guanylate-bd_N"/>
</dbReference>
<evidence type="ECO:0000313" key="11">
    <source>
        <dbReference type="RefSeq" id="XP_008592709.1"/>
    </source>
</evidence>
<evidence type="ECO:0000256" key="2">
    <source>
        <dbReference type="ARBA" id="ARBA00022741"/>
    </source>
</evidence>
<dbReference type="SUPFAM" id="SSF52540">
    <property type="entry name" value="P-loop containing nucleoside triphosphate hydrolases"/>
    <property type="match status" value="2"/>
</dbReference>
<feature type="domain" description="GB1/RHD3-type G" evidence="9">
    <location>
        <begin position="28"/>
        <end position="270"/>
    </location>
</feature>
<evidence type="ECO:0000256" key="1">
    <source>
        <dbReference type="ARBA" id="ARBA00022588"/>
    </source>
</evidence>
<keyword evidence="3" id="KW-0378">Hydrolase</keyword>
<dbReference type="RefSeq" id="XP_008592709.1">
    <property type="nucleotide sequence ID" value="XM_008594487.1"/>
</dbReference>
<evidence type="ECO:0000256" key="3">
    <source>
        <dbReference type="ARBA" id="ARBA00022801"/>
    </source>
</evidence>
<dbReference type="Gene3D" id="3.40.50.300">
    <property type="entry name" value="P-loop containing nucleotide triphosphate hydrolases"/>
    <property type="match status" value="2"/>
</dbReference>
<dbReference type="PANTHER" id="PTHR10751">
    <property type="entry name" value="GUANYLATE BINDING PROTEIN"/>
    <property type="match status" value="1"/>
</dbReference>
<protein>
    <submittedName>
        <fullName evidence="11">Guanylate-binding protein 4-like</fullName>
    </submittedName>
</protein>
<dbReference type="InterPro" id="IPR030386">
    <property type="entry name" value="G_GB1_RHD3_dom"/>
</dbReference>